<keyword evidence="3" id="KW-1185">Reference proteome</keyword>
<protein>
    <submittedName>
        <fullName evidence="2">Uncharacterized protein</fullName>
    </submittedName>
</protein>
<sequence>MPNPAIIKARSKIPPGEPNNAATKPKWPTKPASKPAIHLGHGNINSEDDAAPVSKKGRVEHQGGKARKTGTQKTPPPPPVYDKEGVSEDDGTDEGNTEGGGTEEDVDDDISSIAGGQILSDAHTWGKLMPHVIDLWVEPEDVLLDGFEHIVSSKGTSENDSNLKAFNTLASYWSLDLSKDLDSFANADDGVLKISMAVCVPPFIGELLTLVPGFSFIKVSDVHVKRTHIRYMTASSKIIVKDPRKESLPFPIPMIKSAQGFNYIETACLLCPQTNLEMFNYDTKWCQQLCEGKIKVSHWELPSFLFDQSKVLPEDDLARCMEGFVLVRTVKHLLTSAGIPSKSKGLMMSLYFHGNGNTKLKEYR</sequence>
<evidence type="ECO:0000313" key="3">
    <source>
        <dbReference type="Proteomes" id="UP001175227"/>
    </source>
</evidence>
<dbReference type="InterPro" id="IPR046521">
    <property type="entry name" value="DUF6698"/>
</dbReference>
<proteinExistence type="predicted"/>
<evidence type="ECO:0000256" key="1">
    <source>
        <dbReference type="SAM" id="MobiDB-lite"/>
    </source>
</evidence>
<feature type="region of interest" description="Disordered" evidence="1">
    <location>
        <begin position="1"/>
        <end position="109"/>
    </location>
</feature>
<dbReference type="AlphaFoldDB" id="A0AA39KFM2"/>
<accession>A0AA39KFM2</accession>
<gene>
    <name evidence="2" type="ORF">IW261DRAFT_1429262</name>
</gene>
<evidence type="ECO:0000313" key="2">
    <source>
        <dbReference type="EMBL" id="KAK0460297.1"/>
    </source>
</evidence>
<dbReference type="Pfam" id="PF20414">
    <property type="entry name" value="DUF6698"/>
    <property type="match status" value="1"/>
</dbReference>
<dbReference type="EMBL" id="JAUEPR010000193">
    <property type="protein sequence ID" value="KAK0460297.1"/>
    <property type="molecule type" value="Genomic_DNA"/>
</dbReference>
<reference evidence="2" key="1">
    <citation type="submission" date="2023-06" db="EMBL/GenBank/DDBJ databases">
        <authorList>
            <consortium name="Lawrence Berkeley National Laboratory"/>
            <person name="Ahrendt S."/>
            <person name="Sahu N."/>
            <person name="Indic B."/>
            <person name="Wong-Bajracharya J."/>
            <person name="Merenyi Z."/>
            <person name="Ke H.-M."/>
            <person name="Monk M."/>
            <person name="Kocsube S."/>
            <person name="Drula E."/>
            <person name="Lipzen A."/>
            <person name="Balint B."/>
            <person name="Henrissat B."/>
            <person name="Andreopoulos B."/>
            <person name="Martin F.M."/>
            <person name="Harder C.B."/>
            <person name="Rigling D."/>
            <person name="Ford K.L."/>
            <person name="Foster G.D."/>
            <person name="Pangilinan J."/>
            <person name="Papanicolaou A."/>
            <person name="Barry K."/>
            <person name="LaButti K."/>
            <person name="Viragh M."/>
            <person name="Koriabine M."/>
            <person name="Yan M."/>
            <person name="Riley R."/>
            <person name="Champramary S."/>
            <person name="Plett K.L."/>
            <person name="Tsai I.J."/>
            <person name="Slot J."/>
            <person name="Sipos G."/>
            <person name="Plett J."/>
            <person name="Nagy L.G."/>
            <person name="Grigoriev I.V."/>
        </authorList>
    </citation>
    <scope>NUCLEOTIDE SEQUENCE</scope>
    <source>
        <strain evidence="2">ICMP 16352</strain>
    </source>
</reference>
<comment type="caution">
    <text evidence="2">The sequence shown here is derived from an EMBL/GenBank/DDBJ whole genome shotgun (WGS) entry which is preliminary data.</text>
</comment>
<dbReference type="Proteomes" id="UP001175227">
    <property type="component" value="Unassembled WGS sequence"/>
</dbReference>
<feature type="compositionally biased region" description="Acidic residues" evidence="1">
    <location>
        <begin position="87"/>
        <end position="109"/>
    </location>
</feature>
<organism evidence="2 3">
    <name type="scientific">Armillaria novae-zelandiae</name>
    <dbReference type="NCBI Taxonomy" id="153914"/>
    <lineage>
        <taxon>Eukaryota</taxon>
        <taxon>Fungi</taxon>
        <taxon>Dikarya</taxon>
        <taxon>Basidiomycota</taxon>
        <taxon>Agaricomycotina</taxon>
        <taxon>Agaricomycetes</taxon>
        <taxon>Agaricomycetidae</taxon>
        <taxon>Agaricales</taxon>
        <taxon>Marasmiineae</taxon>
        <taxon>Physalacriaceae</taxon>
        <taxon>Armillaria</taxon>
    </lineage>
</organism>
<name>A0AA39KFM2_9AGAR</name>